<dbReference type="InterPro" id="IPR029052">
    <property type="entry name" value="Metallo-depent_PP-like"/>
</dbReference>
<sequence length="1244" mass="142331">MKLFLVFGFIEKNTFKYCIITLTVLLLQSCATYHAQYGSDITNPIPVNDIDTSKIAHTFYLIGDAGYVTEGDSKNSLKSLNDKLKKSDKNATLLFLGDNIYPKGMPGKENKKEYQLAENSLINQLQLSKEFKGKTIFIPGNHDWYSGIEGLERQEKYVSEYIGDKKSFLPRNGCAIEDVKINEQVHLITVDSQWFLEDWDKNPTINDNCTIKTREAFFEELESILNKNKDKRIILAIHHPLMSNGSHGGQFSLEKQIFPLEQKIPLPVIGSLINLLRRTSGISPQDIQNKQYTAFVKRIKTLLQGQDNVVVVSGHDHNLQYTESQGIKQIISGAGSKSQAARAINPTDFSYGKKGYATLDILENGKTSVSFYGIVNNHSQILFKKTLLSPKEKIKVDYPDQFPLTKTSSVYTPEMINKSSFHNFLFGTHYRKYYGTLIESKTANLGTLYGGLSPNRAGGGHQSISLRLLDPNGKEYVMRGVKKRVGRFLQSVAFKDQYVENDFKNTYAEDFIYDFYTTAHPYAPLSVGNLAEHIGVFHTNPSLFYVPKQKALGEFNADFGDELYLVEERPSESQKDLISFGKPDNIISTEDLLDNLQKDEKYAVDESEYIKARLFDMLIGDWDRHYDQWRWAEYNKKDQVIYKPIPRDRDQAFTIYDGTLLSILMNIPALRHMQTFKKDIKNVKWLNREPYPLDLAFLKKATEKDWIKQAKYIQDHLSDDAIDQAFDNLPTEVQDETITQIKQKLKLRRAQLVKYATEYNRVLQKTVVIVGTNKKDKFIINHVAKNKIEVSVYRMKKEGDELLYTKLFNGSRTKNLWFYGLDDDDQFEVTGTRRSRINTLLIGGQNHDIYTIANGHNTKIIDFKSKENTYNIDSKTKKFWTDDYETNLYDYKKPKYNAFSGMPNLGFNPDDGIKVGIIANYTINYFKQNPYTRKHTLKANYYFATGGFELLYDLHAPKIVGDWDFNLESQVTSPNFAINYFGYGNNRINNDELNGMDFNRVRIRILKVAPQLKKVGIHGSTILFQTSFENFDVERTNNRFIALDNMVNPAVFDNQQYAGASIKYSYENYDNASLPTMGMGFSISGSWKTSLSNFKQNFPAIESKLNFNHKIDANGKLVLATLLKGKAILNNNYEFYQGATLGGDYDLRGFRNERFLGNQSFFQSSDLRYSIGKIKNSIIPMSYGVFGGFDYGRVWLDGETSNKWHQSVGGGIWLNGLNVLTARLTYFKSADDQGRITFGLGLGF</sequence>
<dbReference type="GO" id="GO:0016787">
    <property type="term" value="F:hydrolase activity"/>
    <property type="evidence" value="ECO:0007669"/>
    <property type="project" value="UniProtKB-KW"/>
</dbReference>
<proteinExistence type="predicted"/>
<dbReference type="EMBL" id="SMFO01000011">
    <property type="protein sequence ID" value="TDE02380.1"/>
    <property type="molecule type" value="Genomic_DNA"/>
</dbReference>
<dbReference type="PROSITE" id="PS51257">
    <property type="entry name" value="PROKAR_LIPOPROTEIN"/>
    <property type="match status" value="1"/>
</dbReference>
<keyword evidence="6" id="KW-1185">Reference proteome</keyword>
<gene>
    <name evidence="5" type="ORF">E0F98_13215</name>
</gene>
<keyword evidence="2" id="KW-0378">Hydrolase</keyword>
<accession>A0A4R5CSM3</accession>
<evidence type="ECO:0000256" key="1">
    <source>
        <dbReference type="ARBA" id="ARBA00022729"/>
    </source>
</evidence>
<dbReference type="RefSeq" id="WP_132112246.1">
    <property type="nucleotide sequence ID" value="NZ_SMFO01000011.1"/>
</dbReference>
<name>A0A4R5CSM3_9FLAO</name>
<dbReference type="InterPro" id="IPR005565">
    <property type="entry name" value="Hemolysn_activator_HlyB_C"/>
</dbReference>
<dbReference type="PANTHER" id="PTHR10161:SF14">
    <property type="entry name" value="TARTRATE-RESISTANT ACID PHOSPHATASE TYPE 5"/>
    <property type="match status" value="1"/>
</dbReference>
<evidence type="ECO:0000256" key="2">
    <source>
        <dbReference type="ARBA" id="ARBA00022801"/>
    </source>
</evidence>
<dbReference type="PANTHER" id="PTHR10161">
    <property type="entry name" value="TARTRATE-RESISTANT ACID PHOSPHATASE TYPE 5"/>
    <property type="match status" value="1"/>
</dbReference>
<dbReference type="Gene3D" id="3.60.21.10">
    <property type="match status" value="1"/>
</dbReference>
<feature type="domain" description="Calcineurin-like phosphoesterase" evidence="3">
    <location>
        <begin position="58"/>
        <end position="317"/>
    </location>
</feature>
<dbReference type="InterPro" id="IPR004843">
    <property type="entry name" value="Calcineurin-like_PHP"/>
</dbReference>
<evidence type="ECO:0000259" key="4">
    <source>
        <dbReference type="Pfam" id="PF03865"/>
    </source>
</evidence>
<dbReference type="Proteomes" id="UP000294597">
    <property type="component" value="Unassembled WGS sequence"/>
</dbReference>
<evidence type="ECO:0000259" key="3">
    <source>
        <dbReference type="Pfam" id="PF00149"/>
    </source>
</evidence>
<dbReference type="InterPro" id="IPR051558">
    <property type="entry name" value="Metallophosphoesterase_PAP"/>
</dbReference>
<protein>
    <submittedName>
        <fullName evidence="5">Metallophosphoesterase</fullName>
    </submittedName>
</protein>
<dbReference type="SUPFAM" id="SSF56300">
    <property type="entry name" value="Metallo-dependent phosphatases"/>
    <property type="match status" value="1"/>
</dbReference>
<feature type="domain" description="Haemolysin activator HlyB C-terminal" evidence="4">
    <location>
        <begin position="1055"/>
        <end position="1211"/>
    </location>
</feature>
<comment type="caution">
    <text evidence="5">The sequence shown here is derived from an EMBL/GenBank/DDBJ whole genome shotgun (WGS) entry which is preliminary data.</text>
</comment>
<dbReference type="Pfam" id="PF03865">
    <property type="entry name" value="ShlB"/>
    <property type="match status" value="1"/>
</dbReference>
<reference evidence="5 6" key="1">
    <citation type="submission" date="2019-03" db="EMBL/GenBank/DDBJ databases">
        <title>Flavobacterium TSA-D2 sp. nov., isolated from arctic soil.</title>
        <authorList>
            <person name="Chaudhary D.K."/>
        </authorList>
    </citation>
    <scope>NUCLEOTIDE SEQUENCE [LARGE SCALE GENOMIC DNA]</scope>
    <source>
        <strain evidence="5 6">TSA-D2</strain>
    </source>
</reference>
<evidence type="ECO:0000313" key="5">
    <source>
        <dbReference type="EMBL" id="TDE02380.1"/>
    </source>
</evidence>
<dbReference type="Pfam" id="PF00149">
    <property type="entry name" value="Metallophos"/>
    <property type="match status" value="1"/>
</dbReference>
<organism evidence="5 6">
    <name type="scientific">Flavobacterium hiemivividum</name>
    <dbReference type="NCBI Taxonomy" id="2541734"/>
    <lineage>
        <taxon>Bacteria</taxon>
        <taxon>Pseudomonadati</taxon>
        <taxon>Bacteroidota</taxon>
        <taxon>Flavobacteriia</taxon>
        <taxon>Flavobacteriales</taxon>
        <taxon>Flavobacteriaceae</taxon>
        <taxon>Flavobacterium</taxon>
    </lineage>
</organism>
<keyword evidence="1" id="KW-0732">Signal</keyword>
<dbReference type="AlphaFoldDB" id="A0A4R5CSM3"/>
<evidence type="ECO:0000313" key="6">
    <source>
        <dbReference type="Proteomes" id="UP000294597"/>
    </source>
</evidence>